<evidence type="ECO:0000256" key="1">
    <source>
        <dbReference type="SAM" id="Phobius"/>
    </source>
</evidence>
<feature type="transmembrane region" description="Helical" evidence="1">
    <location>
        <begin position="7"/>
        <end position="27"/>
    </location>
</feature>
<reference evidence="2 3" key="1">
    <citation type="submission" date="2018-05" db="EMBL/GenBank/DDBJ databases">
        <title>Genomic Encyclopedia of Type Strains, Phase IV (KMG-IV): sequencing the most valuable type-strain genomes for metagenomic binning, comparative biology and taxonomic classification.</title>
        <authorList>
            <person name="Goeker M."/>
        </authorList>
    </citation>
    <scope>NUCLEOTIDE SEQUENCE [LARGE SCALE GENOMIC DNA]</scope>
    <source>
        <strain evidence="2 3">DSM 44704</strain>
    </source>
</reference>
<keyword evidence="1" id="KW-0812">Transmembrane</keyword>
<comment type="caution">
    <text evidence="2">The sequence shown here is derived from an EMBL/GenBank/DDBJ whole genome shotgun (WGS) entry which is preliminary data.</text>
</comment>
<dbReference type="RefSeq" id="WP_040739702.1">
    <property type="nucleotide sequence ID" value="NZ_QJKF01000004.1"/>
</dbReference>
<keyword evidence="1" id="KW-1133">Transmembrane helix</keyword>
<dbReference type="OrthoDB" id="4566180at2"/>
<keyword evidence="1" id="KW-0472">Membrane</keyword>
<dbReference type="Proteomes" id="UP000247569">
    <property type="component" value="Unassembled WGS sequence"/>
</dbReference>
<proteinExistence type="predicted"/>
<evidence type="ECO:0000313" key="2">
    <source>
        <dbReference type="EMBL" id="PXX65283.1"/>
    </source>
</evidence>
<organism evidence="2 3">
    <name type="scientific">Nocardia tenerifensis</name>
    <dbReference type="NCBI Taxonomy" id="228006"/>
    <lineage>
        <taxon>Bacteria</taxon>
        <taxon>Bacillati</taxon>
        <taxon>Actinomycetota</taxon>
        <taxon>Actinomycetes</taxon>
        <taxon>Mycobacteriales</taxon>
        <taxon>Nocardiaceae</taxon>
        <taxon>Nocardia</taxon>
    </lineage>
</organism>
<feature type="transmembrane region" description="Helical" evidence="1">
    <location>
        <begin position="39"/>
        <end position="59"/>
    </location>
</feature>
<sequence length="148" mass="16247">MDHARILRTVLAVTAGYLVVLGLWLGWVVQHTPPGTLPYQIVALVGVFGTCVGVGMMLAGRPSKADRRLWRDGLEGWATVHGVHPLERTDHHTELTELDLELTIPGAETYRGTIVFDVNPADKPRLAVGETISIRVDPANRDRIIVVL</sequence>
<keyword evidence="3" id="KW-1185">Reference proteome</keyword>
<name>A0A318KFE2_9NOCA</name>
<accession>A0A318KFE2</accession>
<dbReference type="EMBL" id="QJKF01000004">
    <property type="protein sequence ID" value="PXX65283.1"/>
    <property type="molecule type" value="Genomic_DNA"/>
</dbReference>
<evidence type="ECO:0008006" key="4">
    <source>
        <dbReference type="Google" id="ProtNLM"/>
    </source>
</evidence>
<evidence type="ECO:0000313" key="3">
    <source>
        <dbReference type="Proteomes" id="UP000247569"/>
    </source>
</evidence>
<dbReference type="AlphaFoldDB" id="A0A318KFE2"/>
<protein>
    <recommendedName>
        <fullName evidence="4">DUF4175 domain-containing protein</fullName>
    </recommendedName>
</protein>
<gene>
    <name evidence="2" type="ORF">DFR70_104346</name>
</gene>